<sequence>MSGSARIEVTTAVAGNWRDVERLFGRSGASNGCWCQYWILGAEYTRRDRSQNKRDLARQIGSGAAGLVAYRDGEPVGWARFAPRSELDWLLKRFSGYDFGQEAAWSLSCFFIARTARGEGVMAQLINYAADWGRDHETVIEGYPVDTSVDGATRNVFPGVLPAFLDAGFIERGRLSMDRAVVASTPDRAPRKHGVASR</sequence>
<evidence type="ECO:0000259" key="1">
    <source>
        <dbReference type="PROSITE" id="PS51186"/>
    </source>
</evidence>
<comment type="caution">
    <text evidence="2">The sequence shown here is derived from an EMBL/GenBank/DDBJ whole genome shotgun (WGS) entry which is preliminary data.</text>
</comment>
<dbReference type="Proteomes" id="UP001501490">
    <property type="component" value="Unassembled WGS sequence"/>
</dbReference>
<dbReference type="Gene3D" id="3.40.630.30">
    <property type="match status" value="1"/>
</dbReference>
<name>A0ABP7AM10_9ACTN</name>
<dbReference type="EMBL" id="BAABAB010000036">
    <property type="protein sequence ID" value="GAA3635407.1"/>
    <property type="molecule type" value="Genomic_DNA"/>
</dbReference>
<evidence type="ECO:0000313" key="3">
    <source>
        <dbReference type="Proteomes" id="UP001501490"/>
    </source>
</evidence>
<dbReference type="RefSeq" id="WP_344808367.1">
    <property type="nucleotide sequence ID" value="NZ_BAABAB010000036.1"/>
</dbReference>
<organism evidence="2 3">
    <name type="scientific">Microlunatus ginsengisoli</name>
    <dbReference type="NCBI Taxonomy" id="363863"/>
    <lineage>
        <taxon>Bacteria</taxon>
        <taxon>Bacillati</taxon>
        <taxon>Actinomycetota</taxon>
        <taxon>Actinomycetes</taxon>
        <taxon>Propionibacteriales</taxon>
        <taxon>Propionibacteriaceae</taxon>
        <taxon>Microlunatus</taxon>
    </lineage>
</organism>
<feature type="domain" description="N-acetyltransferase" evidence="1">
    <location>
        <begin position="7"/>
        <end position="188"/>
    </location>
</feature>
<proteinExistence type="predicted"/>
<evidence type="ECO:0000313" key="2">
    <source>
        <dbReference type="EMBL" id="GAA3635407.1"/>
    </source>
</evidence>
<dbReference type="Pfam" id="PF00583">
    <property type="entry name" value="Acetyltransf_1"/>
    <property type="match status" value="1"/>
</dbReference>
<accession>A0ABP7AM10</accession>
<dbReference type="InterPro" id="IPR000182">
    <property type="entry name" value="GNAT_dom"/>
</dbReference>
<reference evidence="3" key="1">
    <citation type="journal article" date="2019" name="Int. J. Syst. Evol. Microbiol.">
        <title>The Global Catalogue of Microorganisms (GCM) 10K type strain sequencing project: providing services to taxonomists for standard genome sequencing and annotation.</title>
        <authorList>
            <consortium name="The Broad Institute Genomics Platform"/>
            <consortium name="The Broad Institute Genome Sequencing Center for Infectious Disease"/>
            <person name="Wu L."/>
            <person name="Ma J."/>
        </authorList>
    </citation>
    <scope>NUCLEOTIDE SEQUENCE [LARGE SCALE GENOMIC DNA]</scope>
    <source>
        <strain evidence="3">JCM 16929</strain>
    </source>
</reference>
<dbReference type="PROSITE" id="PS51186">
    <property type="entry name" value="GNAT"/>
    <property type="match status" value="1"/>
</dbReference>
<dbReference type="CDD" id="cd04301">
    <property type="entry name" value="NAT_SF"/>
    <property type="match status" value="1"/>
</dbReference>
<dbReference type="InterPro" id="IPR016181">
    <property type="entry name" value="Acyl_CoA_acyltransferase"/>
</dbReference>
<gene>
    <name evidence="2" type="ORF">GCM10022236_42550</name>
</gene>
<dbReference type="SUPFAM" id="SSF55729">
    <property type="entry name" value="Acyl-CoA N-acyltransferases (Nat)"/>
    <property type="match status" value="1"/>
</dbReference>
<protein>
    <submittedName>
        <fullName evidence="2">GNAT family N-acetyltransferase</fullName>
    </submittedName>
</protein>
<keyword evidence="3" id="KW-1185">Reference proteome</keyword>